<evidence type="ECO:0000313" key="1">
    <source>
        <dbReference type="EMBL" id="KAJ1895452.1"/>
    </source>
</evidence>
<keyword evidence="1" id="KW-0547">Nucleotide-binding</keyword>
<keyword evidence="1" id="KW-0347">Helicase</keyword>
<dbReference type="Proteomes" id="UP001150581">
    <property type="component" value="Unassembled WGS sequence"/>
</dbReference>
<dbReference type="EMBL" id="JANBPG010000564">
    <property type="protein sequence ID" value="KAJ1895452.1"/>
    <property type="molecule type" value="Genomic_DNA"/>
</dbReference>
<keyword evidence="2" id="KW-1185">Reference proteome</keyword>
<name>A0ACC1IKV0_9FUNG</name>
<comment type="caution">
    <text evidence="1">The sequence shown here is derived from an EMBL/GenBank/DDBJ whole genome shotgun (WGS) entry which is preliminary data.</text>
</comment>
<sequence>MGTNKTKKEKRFEKFVEKQVKKDERATLFEKLGSSTWKSDLMRSSKTLGRKTETQREKLLRAVTEERLGLAQSDQSVRLYVSERDSDDVRIEADKLVRGSAPEVPLQPLGKKRRKKNKSKQKGAVQDADAPEADSTDMANDALEPVSEIVGNDESAPESLKRPIESVVAGSALASSTIIKRKRQKKGRILEKLGLVERLEESSEDEQIDESSEFDSSASENESDEDNGNADDYGDSAIDSTISEGANLIMQLPVAAKEPVKAPTPEPKVYYTGSMLKPLLCKRGIIDDSVSSEAKGKAYYVPVKRTEAIQQQRTKLPVYAEEQQIMEAISENPVIVLSGETGSGKTTQIPQFLFEAGYGDPSSPNPGIIGITQPRRVAALSMAHRVSEELGNFGHTVSHQVRFDTNVSDDTRIKFMTEGVLLRELASDLLLTKYSVIITDEAHERSLNTDILLGVLSRVVRLRQKLSSENPEKTRPLKLIIMSATLRVDDFVKNTRLFQVPPPIINVQARQHSVRVHFNRRTPAPGQHLAEVIKKAGKVHQRLPDGGILIFLTGQAEIMYVCKKLREEFPTEVEREARKQEELARREQVRQTKRKGGKQGSGYHAKAAAVAPSANALEANVEDEDIDIGDYDMFNADGELQDDFTMDSESDSEEEDDIIVGGDDEEERRLLLSENIKGMPAKADAKGDGDKENANPAPLYVLPLYSLLPADQQLKVFAPPPPGMRLCVVATNVAETSITIPGIRYVIDTGLAKEKTYDAQTQVQSFEIGWTSQASSNQRMGRAGRTGPGHCYRIFSSAVFNDQFVKFSEPEIMRMPIEGVVLQMKAMNLDNVTNFPFPTPPNRSVLTRAERLLTWLGALDGKGHINDLGRLMSVFPVAPRFAKMLIVGQQHGCLPYVISIVAALSVGDPFIKEFNLDPDNISDAEIARLGFEDQVAASEARNMTNEEMAAKEQQRVGRRKYWNTQAKLAGTEPTSDVLKWLTVVGAFEYAGGTEAAAKEYYVRAKAMGEVRKLRGQLTNLVQMYCPGIDVAMDPRMPPPSKLQQSVIRQIVLAGFMDHVAVRGDIAGYQDPDEEANIKRRGMHAVPYITMWGSEPVYIHPESVSYIAARGSGSMPQTIVFAELQRTTRLWAKVVTIVNAKWLATIGQPLCTFGNPLPYPLPKYNDTRDQMVCYVEPRFGPKSWPLSMVKVEESRSGARWQITKVIG</sequence>
<proteinExistence type="predicted"/>
<keyword evidence="1" id="KW-0067">ATP-binding</keyword>
<dbReference type="EC" id="3.6.4.13" evidence="1"/>
<organism evidence="1 2">
    <name type="scientific">Kickxella alabastrina</name>
    <dbReference type="NCBI Taxonomy" id="61397"/>
    <lineage>
        <taxon>Eukaryota</taxon>
        <taxon>Fungi</taxon>
        <taxon>Fungi incertae sedis</taxon>
        <taxon>Zoopagomycota</taxon>
        <taxon>Kickxellomycotina</taxon>
        <taxon>Kickxellomycetes</taxon>
        <taxon>Kickxellales</taxon>
        <taxon>Kickxellaceae</taxon>
        <taxon>Kickxella</taxon>
    </lineage>
</organism>
<gene>
    <name evidence="1" type="primary">ECM16_2</name>
    <name evidence="1" type="ORF">LPJ66_004585</name>
</gene>
<accession>A0ACC1IKV0</accession>
<keyword evidence="1" id="KW-0378">Hydrolase</keyword>
<protein>
    <submittedName>
        <fullName evidence="1">ATP-dependent RNA helicase DHR1</fullName>
        <ecNumber evidence="1">3.6.4.13</ecNumber>
    </submittedName>
</protein>
<evidence type="ECO:0000313" key="2">
    <source>
        <dbReference type="Proteomes" id="UP001150581"/>
    </source>
</evidence>
<reference evidence="1" key="1">
    <citation type="submission" date="2022-07" db="EMBL/GenBank/DDBJ databases">
        <title>Phylogenomic reconstructions and comparative analyses of Kickxellomycotina fungi.</title>
        <authorList>
            <person name="Reynolds N.K."/>
            <person name="Stajich J.E."/>
            <person name="Barry K."/>
            <person name="Grigoriev I.V."/>
            <person name="Crous P."/>
            <person name="Smith M.E."/>
        </authorList>
    </citation>
    <scope>NUCLEOTIDE SEQUENCE</scope>
    <source>
        <strain evidence="1">Benny 63K</strain>
    </source>
</reference>